<evidence type="ECO:0000313" key="2">
    <source>
        <dbReference type="WBParaSite" id="Hba_11659"/>
    </source>
</evidence>
<evidence type="ECO:0000313" key="1">
    <source>
        <dbReference type="Proteomes" id="UP000095283"/>
    </source>
</evidence>
<protein>
    <submittedName>
        <fullName evidence="2">Uncharacterized protein</fullName>
    </submittedName>
</protein>
<dbReference type="AlphaFoldDB" id="A0A1I7X2F9"/>
<keyword evidence="1" id="KW-1185">Reference proteome</keyword>
<proteinExistence type="predicted"/>
<name>A0A1I7X2F9_HETBA</name>
<accession>A0A1I7X2F9</accession>
<organism evidence="1 2">
    <name type="scientific">Heterorhabditis bacteriophora</name>
    <name type="common">Entomopathogenic nematode worm</name>
    <dbReference type="NCBI Taxonomy" id="37862"/>
    <lineage>
        <taxon>Eukaryota</taxon>
        <taxon>Metazoa</taxon>
        <taxon>Ecdysozoa</taxon>
        <taxon>Nematoda</taxon>
        <taxon>Chromadorea</taxon>
        <taxon>Rhabditida</taxon>
        <taxon>Rhabditina</taxon>
        <taxon>Rhabditomorpha</taxon>
        <taxon>Strongyloidea</taxon>
        <taxon>Heterorhabditidae</taxon>
        <taxon>Heterorhabditis</taxon>
    </lineage>
</organism>
<reference evidence="2" key="1">
    <citation type="submission" date="2016-11" db="UniProtKB">
        <authorList>
            <consortium name="WormBaseParasite"/>
        </authorList>
    </citation>
    <scope>IDENTIFICATION</scope>
</reference>
<dbReference type="Proteomes" id="UP000095283">
    <property type="component" value="Unplaced"/>
</dbReference>
<dbReference type="WBParaSite" id="Hba_11659">
    <property type="protein sequence ID" value="Hba_11659"/>
    <property type="gene ID" value="Hba_11659"/>
</dbReference>
<sequence>MDIYIENSHLYSTIILMMNY</sequence>